<dbReference type="FunFam" id="1.10.220.10:FF:000002">
    <property type="entry name" value="Annexin"/>
    <property type="match status" value="1"/>
</dbReference>
<dbReference type="Proteomes" id="UP000663881">
    <property type="component" value="Unassembled WGS sequence"/>
</dbReference>
<dbReference type="PROSITE" id="PS51897">
    <property type="entry name" value="ANNEXIN_2"/>
    <property type="match status" value="3"/>
</dbReference>
<keyword evidence="2 6" id="KW-0677">Repeat</keyword>
<dbReference type="EMBL" id="CAJOAY010015421">
    <property type="protein sequence ID" value="CAF4289617.1"/>
    <property type="molecule type" value="Genomic_DNA"/>
</dbReference>
<dbReference type="AlphaFoldDB" id="A0A820H9U7"/>
<evidence type="ECO:0000256" key="4">
    <source>
        <dbReference type="ARBA" id="ARBA00023216"/>
    </source>
</evidence>
<keyword evidence="3 6" id="KW-0106">Calcium</keyword>
<dbReference type="SUPFAM" id="SSF47874">
    <property type="entry name" value="Annexin"/>
    <property type="match status" value="1"/>
</dbReference>
<evidence type="ECO:0000313" key="8">
    <source>
        <dbReference type="Proteomes" id="UP000663881"/>
    </source>
</evidence>
<dbReference type="InterPro" id="IPR018252">
    <property type="entry name" value="Annexin_repeat_CS"/>
</dbReference>
<dbReference type="PANTHER" id="PTHR10502:SF102">
    <property type="entry name" value="ANNEXIN B11"/>
    <property type="match status" value="1"/>
</dbReference>
<protein>
    <recommendedName>
        <fullName evidence="6">Annexin</fullName>
    </recommendedName>
</protein>
<dbReference type="GO" id="GO:0005509">
    <property type="term" value="F:calcium ion binding"/>
    <property type="evidence" value="ECO:0007669"/>
    <property type="project" value="InterPro"/>
</dbReference>
<accession>A0A820H9U7</accession>
<dbReference type="GO" id="GO:0001786">
    <property type="term" value="F:phosphatidylserine binding"/>
    <property type="evidence" value="ECO:0007669"/>
    <property type="project" value="TreeGrafter"/>
</dbReference>
<dbReference type="GO" id="GO:0005634">
    <property type="term" value="C:nucleus"/>
    <property type="evidence" value="ECO:0007669"/>
    <property type="project" value="TreeGrafter"/>
</dbReference>
<dbReference type="InterPro" id="IPR001464">
    <property type="entry name" value="Annexin"/>
</dbReference>
<evidence type="ECO:0000256" key="6">
    <source>
        <dbReference type="RuleBase" id="RU003540"/>
    </source>
</evidence>
<feature type="non-terminal residue" evidence="7">
    <location>
        <position position="1"/>
    </location>
</feature>
<dbReference type="GO" id="GO:0012506">
    <property type="term" value="C:vesicle membrane"/>
    <property type="evidence" value="ECO:0007669"/>
    <property type="project" value="TreeGrafter"/>
</dbReference>
<comment type="domain">
    <text evidence="6">A pair of annexin repeats may form one binding site for calcium and phospholipid.</text>
</comment>
<keyword evidence="5 6" id="KW-0111">Calcium/phospholipid-binding</keyword>
<sequence>HTEDKEHAEHTPRIYTEETVQQGTLVSFADFNVERDCDNLRKAMKGFGTDEDMLIHILGNRSSDQRVKIRDQYKSMFGRDLKDDIKGDTSGNFEKILKNLLYSPVEYDCHELRRAIKGAGTDEEALIEILTSRSSKRIKDINNQYQTLFNRTLEKDIVGDTSGHLKKILVALVQGHRPETNEVNEDEAENDAKALYEGGEKKWGTDESKFVEILSNRSNAQLKAVFNAYGHFSKKDIEAAIKSETSGNLCKALLAI</sequence>
<organism evidence="7 8">
    <name type="scientific">Adineta steineri</name>
    <dbReference type="NCBI Taxonomy" id="433720"/>
    <lineage>
        <taxon>Eukaryota</taxon>
        <taxon>Metazoa</taxon>
        <taxon>Spiralia</taxon>
        <taxon>Gnathifera</taxon>
        <taxon>Rotifera</taxon>
        <taxon>Eurotatoria</taxon>
        <taxon>Bdelloidea</taxon>
        <taxon>Adinetida</taxon>
        <taxon>Adinetidae</taxon>
        <taxon>Adineta</taxon>
    </lineage>
</organism>
<dbReference type="GO" id="GO:0005886">
    <property type="term" value="C:plasma membrane"/>
    <property type="evidence" value="ECO:0007669"/>
    <property type="project" value="TreeGrafter"/>
</dbReference>
<dbReference type="GO" id="GO:0005544">
    <property type="term" value="F:calcium-dependent phospholipid binding"/>
    <property type="evidence" value="ECO:0007669"/>
    <property type="project" value="UniProtKB-KW"/>
</dbReference>
<dbReference type="Pfam" id="PF00191">
    <property type="entry name" value="Annexin"/>
    <property type="match status" value="3"/>
</dbReference>
<dbReference type="PRINTS" id="PR00196">
    <property type="entry name" value="ANNEXIN"/>
</dbReference>
<keyword evidence="4 6" id="KW-0041">Annexin</keyword>
<dbReference type="Gene3D" id="1.10.220.10">
    <property type="entry name" value="Annexin"/>
    <property type="match status" value="3"/>
</dbReference>
<proteinExistence type="inferred from homology"/>
<dbReference type="SMART" id="SM00335">
    <property type="entry name" value="ANX"/>
    <property type="match status" value="3"/>
</dbReference>
<dbReference type="GO" id="GO:0005737">
    <property type="term" value="C:cytoplasm"/>
    <property type="evidence" value="ECO:0007669"/>
    <property type="project" value="TreeGrafter"/>
</dbReference>
<comment type="caution">
    <text evidence="7">The sequence shown here is derived from an EMBL/GenBank/DDBJ whole genome shotgun (WGS) entry which is preliminary data.</text>
</comment>
<feature type="non-terminal residue" evidence="7">
    <location>
        <position position="256"/>
    </location>
</feature>
<comment type="similarity">
    <text evidence="1 6">Belongs to the annexin family.</text>
</comment>
<reference evidence="7" key="1">
    <citation type="submission" date="2021-02" db="EMBL/GenBank/DDBJ databases">
        <authorList>
            <person name="Nowell W R."/>
        </authorList>
    </citation>
    <scope>NUCLEOTIDE SEQUENCE</scope>
</reference>
<evidence type="ECO:0000256" key="3">
    <source>
        <dbReference type="ARBA" id="ARBA00022837"/>
    </source>
</evidence>
<dbReference type="FunFam" id="1.10.220.10:FF:000004">
    <property type="entry name" value="Annexin"/>
    <property type="match status" value="1"/>
</dbReference>
<name>A0A820H9U7_9BILA</name>
<dbReference type="PANTHER" id="PTHR10502">
    <property type="entry name" value="ANNEXIN"/>
    <property type="match status" value="1"/>
</dbReference>
<dbReference type="InterPro" id="IPR037104">
    <property type="entry name" value="Annexin_sf"/>
</dbReference>
<evidence type="ECO:0000256" key="5">
    <source>
        <dbReference type="ARBA" id="ARBA00023302"/>
    </source>
</evidence>
<evidence type="ECO:0000256" key="2">
    <source>
        <dbReference type="ARBA" id="ARBA00022737"/>
    </source>
</evidence>
<evidence type="ECO:0000256" key="1">
    <source>
        <dbReference type="ARBA" id="ARBA00007831"/>
    </source>
</evidence>
<dbReference type="FunFam" id="1.10.220.10:FF:000003">
    <property type="entry name" value="Annexin"/>
    <property type="match status" value="1"/>
</dbReference>
<dbReference type="InterPro" id="IPR018502">
    <property type="entry name" value="Annexin_repeat"/>
</dbReference>
<evidence type="ECO:0000313" key="7">
    <source>
        <dbReference type="EMBL" id="CAF4289617.1"/>
    </source>
</evidence>
<dbReference type="PROSITE" id="PS00223">
    <property type="entry name" value="ANNEXIN_1"/>
    <property type="match status" value="2"/>
</dbReference>
<gene>
    <name evidence="7" type="ORF">OKA104_LOCUS45619</name>
</gene>